<dbReference type="SUPFAM" id="SSF55729">
    <property type="entry name" value="Acyl-CoA N-acyltransferases (Nat)"/>
    <property type="match status" value="1"/>
</dbReference>
<dbReference type="InterPro" id="IPR016181">
    <property type="entry name" value="Acyl_CoA_acyltransferase"/>
</dbReference>
<evidence type="ECO:0000313" key="5">
    <source>
        <dbReference type="Proteomes" id="UP000238205"/>
    </source>
</evidence>
<sequence length="174" mass="20518">MIKIRKGTINDAYGIARVQVKGWHTTYNGIVPDKFLNQMSIEEQEKKLRIGLTNKQRKERFFVAENDKSEIVGYIIGGENRYSEEYPDCGGELYAIYILKNYQRDGLGRKLVQTLVDWLKDNKFNQMLVWVLADNPAKYFYEKLGAKYLGEKQLEIEGKKLDEYVYIWDDLKHF</sequence>
<dbReference type="Pfam" id="PF00583">
    <property type="entry name" value="Acetyltransf_1"/>
    <property type="match status" value="1"/>
</dbReference>
<evidence type="ECO:0000313" key="4">
    <source>
        <dbReference type="EMBL" id="PRY83600.1"/>
    </source>
</evidence>
<dbReference type="GO" id="GO:0016747">
    <property type="term" value="F:acyltransferase activity, transferring groups other than amino-acyl groups"/>
    <property type="evidence" value="ECO:0007669"/>
    <property type="project" value="InterPro"/>
</dbReference>
<organism evidence="4 5">
    <name type="scientific">Alkalibacterium olivapovliticus</name>
    <dbReference type="NCBI Taxonomy" id="99907"/>
    <lineage>
        <taxon>Bacteria</taxon>
        <taxon>Bacillati</taxon>
        <taxon>Bacillota</taxon>
        <taxon>Bacilli</taxon>
        <taxon>Lactobacillales</taxon>
        <taxon>Carnobacteriaceae</taxon>
        <taxon>Alkalibacterium</taxon>
    </lineage>
</organism>
<dbReference type="EMBL" id="PVTO01000003">
    <property type="protein sequence ID" value="PRY83600.1"/>
    <property type="molecule type" value="Genomic_DNA"/>
</dbReference>
<dbReference type="AlphaFoldDB" id="A0A2T0WA69"/>
<reference evidence="4 5" key="1">
    <citation type="submission" date="2018-03" db="EMBL/GenBank/DDBJ databases">
        <title>Genomic Encyclopedia of Archaeal and Bacterial Type Strains, Phase II (KMG-II): from individual species to whole genera.</title>
        <authorList>
            <person name="Goeker M."/>
        </authorList>
    </citation>
    <scope>NUCLEOTIDE SEQUENCE [LARGE SCALE GENOMIC DNA]</scope>
    <source>
        <strain evidence="4 5">DSM 13175</strain>
    </source>
</reference>
<gene>
    <name evidence="4" type="ORF">CLV38_10323</name>
</gene>
<keyword evidence="5" id="KW-1185">Reference proteome</keyword>
<dbReference type="InterPro" id="IPR000182">
    <property type="entry name" value="GNAT_dom"/>
</dbReference>
<dbReference type="PROSITE" id="PS51186">
    <property type="entry name" value="GNAT"/>
    <property type="match status" value="1"/>
</dbReference>
<dbReference type="CDD" id="cd04301">
    <property type="entry name" value="NAT_SF"/>
    <property type="match status" value="1"/>
</dbReference>
<keyword evidence="1 4" id="KW-0808">Transferase</keyword>
<dbReference type="RefSeq" id="WP_211295393.1">
    <property type="nucleotide sequence ID" value="NZ_PVTO01000003.1"/>
</dbReference>
<dbReference type="PANTHER" id="PTHR43420">
    <property type="entry name" value="ACETYLTRANSFERASE"/>
    <property type="match status" value="1"/>
</dbReference>
<evidence type="ECO:0000259" key="3">
    <source>
        <dbReference type="PROSITE" id="PS51186"/>
    </source>
</evidence>
<keyword evidence="2 4" id="KW-0012">Acyltransferase</keyword>
<accession>A0A2T0WA69</accession>
<dbReference type="Proteomes" id="UP000238205">
    <property type="component" value="Unassembled WGS sequence"/>
</dbReference>
<evidence type="ECO:0000256" key="1">
    <source>
        <dbReference type="ARBA" id="ARBA00022679"/>
    </source>
</evidence>
<proteinExistence type="predicted"/>
<name>A0A2T0WA69_9LACT</name>
<dbReference type="Gene3D" id="3.40.630.30">
    <property type="match status" value="1"/>
</dbReference>
<dbReference type="InterPro" id="IPR050680">
    <property type="entry name" value="YpeA/RimI_acetyltransf"/>
</dbReference>
<feature type="domain" description="N-acetyltransferase" evidence="3">
    <location>
        <begin position="2"/>
        <end position="171"/>
    </location>
</feature>
<protein>
    <submittedName>
        <fullName evidence="4">L-amino acid N-acyltransferase YncA</fullName>
    </submittedName>
</protein>
<comment type="caution">
    <text evidence="4">The sequence shown here is derived from an EMBL/GenBank/DDBJ whole genome shotgun (WGS) entry which is preliminary data.</text>
</comment>
<evidence type="ECO:0000256" key="2">
    <source>
        <dbReference type="ARBA" id="ARBA00023315"/>
    </source>
</evidence>